<feature type="transmembrane region" description="Helical" evidence="1">
    <location>
        <begin position="6"/>
        <end position="31"/>
    </location>
</feature>
<protein>
    <recommendedName>
        <fullName evidence="2">Membrane protein NfeD2 N-terminal transmembrane domain-containing protein</fullName>
    </recommendedName>
</protein>
<dbReference type="AlphaFoldDB" id="A0A1I6LIR5"/>
<accession>A0A1I6LIR5</accession>
<organism evidence="3 4">
    <name type="scientific">Granulicella pectinivorans</name>
    <dbReference type="NCBI Taxonomy" id="474950"/>
    <lineage>
        <taxon>Bacteria</taxon>
        <taxon>Pseudomonadati</taxon>
        <taxon>Acidobacteriota</taxon>
        <taxon>Terriglobia</taxon>
        <taxon>Terriglobales</taxon>
        <taxon>Acidobacteriaceae</taxon>
        <taxon>Granulicella</taxon>
    </lineage>
</organism>
<feature type="transmembrane region" description="Helical" evidence="1">
    <location>
        <begin position="79"/>
        <end position="103"/>
    </location>
</feature>
<feature type="domain" description="Membrane protein NfeD2 N-terminal transmembrane" evidence="2">
    <location>
        <begin position="2"/>
        <end position="111"/>
    </location>
</feature>
<dbReference type="InterPro" id="IPR058653">
    <property type="entry name" value="NfeD2_TM"/>
</dbReference>
<keyword evidence="4" id="KW-1185">Reference proteome</keyword>
<dbReference type="STRING" id="474950.SAMN05421771_0756"/>
<feature type="transmembrane region" description="Helical" evidence="1">
    <location>
        <begin position="52"/>
        <end position="73"/>
    </location>
</feature>
<keyword evidence="1" id="KW-1133">Transmembrane helix</keyword>
<name>A0A1I6LIR5_9BACT</name>
<sequence>MTMENIFLICFGVGLSMSVLAMFAGTGHLHLGHFHFGHVHTGKAAGTHGLGSAFNGFTIPAFLCWFGGTGYLMLRSGIWSMPLIVLFAVVSGTAGASLVYALLFKVLMPSERVLSREDTEMTGVVARVSDQIRTGGTGEILFSQMGARKSAAARSEDGLPIPRDAEVVVLRYERGIAYVRAWDVAHPYDDVLQPPARTALHD</sequence>
<proteinExistence type="predicted"/>
<evidence type="ECO:0000313" key="3">
    <source>
        <dbReference type="EMBL" id="SFS03238.1"/>
    </source>
</evidence>
<evidence type="ECO:0000259" key="2">
    <source>
        <dbReference type="Pfam" id="PF25842"/>
    </source>
</evidence>
<evidence type="ECO:0000313" key="4">
    <source>
        <dbReference type="Proteomes" id="UP000199024"/>
    </source>
</evidence>
<dbReference type="Pfam" id="PF25842">
    <property type="entry name" value="NfeD_TM"/>
    <property type="match status" value="1"/>
</dbReference>
<dbReference type="Gene3D" id="2.40.50.140">
    <property type="entry name" value="Nucleic acid-binding proteins"/>
    <property type="match status" value="1"/>
</dbReference>
<gene>
    <name evidence="3" type="ORF">SAMN05421771_0756</name>
</gene>
<dbReference type="EMBL" id="FOZL01000001">
    <property type="protein sequence ID" value="SFS03238.1"/>
    <property type="molecule type" value="Genomic_DNA"/>
</dbReference>
<reference evidence="3 4" key="1">
    <citation type="submission" date="2016-10" db="EMBL/GenBank/DDBJ databases">
        <authorList>
            <person name="de Groot N.N."/>
        </authorList>
    </citation>
    <scope>NUCLEOTIDE SEQUENCE [LARGE SCALE GENOMIC DNA]</scope>
    <source>
        <strain evidence="3 4">DSM 21001</strain>
    </source>
</reference>
<keyword evidence="1" id="KW-0472">Membrane</keyword>
<dbReference type="Proteomes" id="UP000199024">
    <property type="component" value="Unassembled WGS sequence"/>
</dbReference>
<evidence type="ECO:0000256" key="1">
    <source>
        <dbReference type="SAM" id="Phobius"/>
    </source>
</evidence>
<keyword evidence="1" id="KW-0812">Transmembrane</keyword>
<dbReference type="InterPro" id="IPR012340">
    <property type="entry name" value="NA-bd_OB-fold"/>
</dbReference>